<feature type="binding site" evidence="9">
    <location>
        <position position="60"/>
    </location>
    <ligand>
        <name>S-adenosyl-L-methionine</name>
        <dbReference type="ChEBI" id="CHEBI:59789"/>
    </ligand>
</feature>
<dbReference type="Proteomes" id="UP000094849">
    <property type="component" value="Unassembled WGS sequence"/>
</dbReference>
<dbReference type="HAMAP" id="MF_01057">
    <property type="entry name" value="tRNA_methyltr_TrmB"/>
    <property type="match status" value="1"/>
</dbReference>
<comment type="similarity">
    <text evidence="8 9">Belongs to the class I-like SAM-binding methyltransferase superfamily. TrmB family.</text>
</comment>
<dbReference type="EC" id="2.1.1.33" evidence="9"/>
<evidence type="ECO:0000313" key="10">
    <source>
        <dbReference type="EMBL" id="ODB95722.1"/>
    </source>
</evidence>
<comment type="caution">
    <text evidence="10">The sequence shown here is derived from an EMBL/GenBank/DDBJ whole genome shotgun (WGS) entry which is preliminary data.</text>
</comment>
<feature type="binding site" evidence="9">
    <location>
        <position position="171"/>
    </location>
    <ligand>
        <name>substrate</name>
    </ligand>
</feature>
<keyword evidence="5 9" id="KW-0949">S-adenosyl-L-methionine</keyword>
<keyword evidence="3 9" id="KW-0489">Methyltransferase</keyword>
<name>A0A1E2UMB4_9GAMM</name>
<feature type="region of interest" description="Interaction with RNA" evidence="9">
    <location>
        <begin position="141"/>
        <end position="146"/>
    </location>
</feature>
<feature type="binding site" evidence="9">
    <location>
        <position position="135"/>
    </location>
    <ligand>
        <name>S-adenosyl-L-methionine</name>
        <dbReference type="ChEBI" id="CHEBI:59789"/>
    </ligand>
</feature>
<evidence type="ECO:0000256" key="6">
    <source>
        <dbReference type="ARBA" id="ARBA00022694"/>
    </source>
</evidence>
<comment type="catalytic activity">
    <reaction evidence="1 9">
        <text>guanosine(46) in tRNA + S-adenosyl-L-methionine = N(7)-methylguanosine(46) in tRNA + S-adenosyl-L-homocysteine</text>
        <dbReference type="Rhea" id="RHEA:42708"/>
        <dbReference type="Rhea" id="RHEA-COMP:10188"/>
        <dbReference type="Rhea" id="RHEA-COMP:10189"/>
        <dbReference type="ChEBI" id="CHEBI:57856"/>
        <dbReference type="ChEBI" id="CHEBI:59789"/>
        <dbReference type="ChEBI" id="CHEBI:74269"/>
        <dbReference type="ChEBI" id="CHEBI:74480"/>
        <dbReference type="EC" id="2.1.1.33"/>
    </reaction>
</comment>
<proteinExistence type="inferred from homology"/>
<feature type="binding site" evidence="9">
    <location>
        <position position="139"/>
    </location>
    <ligand>
        <name>substrate</name>
    </ligand>
</feature>
<keyword evidence="6 9" id="KW-0819">tRNA processing</keyword>
<evidence type="ECO:0000256" key="4">
    <source>
        <dbReference type="ARBA" id="ARBA00022679"/>
    </source>
</evidence>
<dbReference type="InterPro" id="IPR029063">
    <property type="entry name" value="SAM-dependent_MTases_sf"/>
</dbReference>
<dbReference type="PANTHER" id="PTHR23417:SF14">
    <property type="entry name" value="PENTACOTRIPEPTIDE-REPEAT REGION OF PRORP DOMAIN-CONTAINING PROTEIN"/>
    <property type="match status" value="1"/>
</dbReference>
<dbReference type="FunFam" id="3.40.50.150:FF:000035">
    <property type="entry name" value="tRNA (guanine-N(7)-)-methyltransferase"/>
    <property type="match status" value="1"/>
</dbReference>
<evidence type="ECO:0000256" key="5">
    <source>
        <dbReference type="ARBA" id="ARBA00022691"/>
    </source>
</evidence>
<dbReference type="InterPro" id="IPR003358">
    <property type="entry name" value="tRNA_(Gua-N-7)_MeTrfase_Trmb"/>
</dbReference>
<evidence type="ECO:0000256" key="9">
    <source>
        <dbReference type="HAMAP-Rule" id="MF_01057"/>
    </source>
</evidence>
<comment type="pathway">
    <text evidence="7 9">tRNA modification; N(7)-methylguanine-tRNA biosynthesis.</text>
</comment>
<reference evidence="10 11" key="1">
    <citation type="submission" date="2016-03" db="EMBL/GenBank/DDBJ databases">
        <title>Chemosynthetic sulphur-oxidizing symbionts of marine invertebrate animals are capable of nitrogen fixation.</title>
        <authorList>
            <person name="Petersen J.M."/>
            <person name="Kemper A."/>
            <person name="Gruber-Vodicka H."/>
            <person name="Cardini U."/>
            <person name="Geest Mvander."/>
            <person name="Kleiner M."/>
            <person name="Bulgheresi S."/>
            <person name="Fussmann M."/>
            <person name="Herbold C."/>
            <person name="Seah B.K.B."/>
            <person name="Antony C.Paul."/>
            <person name="Liu D."/>
            <person name="Belitz A."/>
            <person name="Weber M."/>
        </authorList>
    </citation>
    <scope>NUCLEOTIDE SEQUENCE [LARGE SCALE GENOMIC DNA]</scope>
    <source>
        <strain evidence="10">G_D</strain>
    </source>
</reference>
<evidence type="ECO:0000256" key="3">
    <source>
        <dbReference type="ARBA" id="ARBA00022603"/>
    </source>
</evidence>
<dbReference type="Pfam" id="PF02390">
    <property type="entry name" value="Methyltransf_4"/>
    <property type="match status" value="1"/>
</dbReference>
<dbReference type="STRING" id="1818881.A3196_02510"/>
<gene>
    <name evidence="9" type="primary">trmB</name>
    <name evidence="10" type="ORF">A3196_02510</name>
</gene>
<dbReference type="PANTHER" id="PTHR23417">
    <property type="entry name" value="3-DEOXY-D-MANNO-OCTULOSONIC-ACID TRANSFERASE/TRNA GUANINE-N 7 - -METHYLTRANSFERASE"/>
    <property type="match status" value="1"/>
</dbReference>
<dbReference type="SUPFAM" id="SSF53335">
    <property type="entry name" value="S-adenosyl-L-methionine-dependent methyltransferases"/>
    <property type="match status" value="1"/>
</dbReference>
<dbReference type="Gene3D" id="3.40.50.150">
    <property type="entry name" value="Vaccinia Virus protein VP39"/>
    <property type="match status" value="1"/>
</dbReference>
<dbReference type="GO" id="GO:0043527">
    <property type="term" value="C:tRNA methyltransferase complex"/>
    <property type="evidence" value="ECO:0007669"/>
    <property type="project" value="TreeGrafter"/>
</dbReference>
<dbReference type="InterPro" id="IPR055361">
    <property type="entry name" value="tRNA_methyltr_TrmB_bact"/>
</dbReference>
<evidence type="ECO:0000256" key="1">
    <source>
        <dbReference type="ARBA" id="ARBA00000142"/>
    </source>
</evidence>
<evidence type="ECO:0000313" key="11">
    <source>
        <dbReference type="Proteomes" id="UP000094849"/>
    </source>
</evidence>
<dbReference type="UniPathway" id="UPA00989"/>
<dbReference type="EMBL" id="LVJZ01000003">
    <property type="protein sequence ID" value="ODB95722.1"/>
    <property type="molecule type" value="Genomic_DNA"/>
</dbReference>
<evidence type="ECO:0000256" key="8">
    <source>
        <dbReference type="ARBA" id="ARBA00060767"/>
    </source>
</evidence>
<protein>
    <recommendedName>
        <fullName evidence="9">tRNA (guanine-N(7)-)-methyltransferase</fullName>
        <ecNumber evidence="9">2.1.1.33</ecNumber>
    </recommendedName>
    <alternativeName>
        <fullName evidence="9">tRNA (guanine(46)-N(7))-methyltransferase</fullName>
    </alternativeName>
    <alternativeName>
        <fullName evidence="9">tRNA(m7G46)-methyltransferase</fullName>
    </alternativeName>
</protein>
<sequence>MPQSDQKSRPIRSYVLRQGRMTEGQQRAYEALWPRYGVELADGQLDLSERFEQTQPVTLEIGFGNGESLRQLAQKQPEHNFLGVEVHGPGVGHLMIQLDQHQLSNVRILKHDAMELLRHHLQPGSLQRVLLYFPDPWHKRKHNKRRIVQDEFAELVHRALIPGGILHMATDWEDYALQMMSVLSAHQGFDNQAGKGNFSPRPETRPLTKFEQRGERLGHGVWDLLFERLA</sequence>
<dbReference type="CDD" id="cd02440">
    <property type="entry name" value="AdoMet_MTases"/>
    <property type="match status" value="1"/>
</dbReference>
<dbReference type="GO" id="GO:0008176">
    <property type="term" value="F:tRNA (guanine(46)-N7)-methyltransferase activity"/>
    <property type="evidence" value="ECO:0007669"/>
    <property type="project" value="UniProtKB-UniRule"/>
</dbReference>
<dbReference type="PROSITE" id="PS51625">
    <property type="entry name" value="SAM_MT_TRMB"/>
    <property type="match status" value="1"/>
</dbReference>
<keyword evidence="4 9" id="KW-0808">Transferase</keyword>
<comment type="function">
    <text evidence="2 9">Catalyzes the formation of N(7)-methylguanine at position 46 (m7G46) in tRNA.</text>
</comment>
<feature type="binding site" evidence="9">
    <location>
        <begin position="208"/>
        <end position="211"/>
    </location>
    <ligand>
        <name>substrate</name>
    </ligand>
</feature>
<dbReference type="AlphaFoldDB" id="A0A1E2UMB4"/>
<feature type="binding site" evidence="9">
    <location>
        <position position="85"/>
    </location>
    <ligand>
        <name>S-adenosyl-L-methionine</name>
        <dbReference type="ChEBI" id="CHEBI:59789"/>
    </ligand>
</feature>
<dbReference type="RefSeq" id="WP_069015148.1">
    <property type="nucleotide sequence ID" value="NZ_LVJW01000006.1"/>
</dbReference>
<evidence type="ECO:0000256" key="7">
    <source>
        <dbReference type="ARBA" id="ARBA00060552"/>
    </source>
</evidence>
<organism evidence="10 11">
    <name type="scientific">Candidatus Thiodiazotropha endoloripes</name>
    <dbReference type="NCBI Taxonomy" id="1818881"/>
    <lineage>
        <taxon>Bacteria</taxon>
        <taxon>Pseudomonadati</taxon>
        <taxon>Pseudomonadota</taxon>
        <taxon>Gammaproteobacteria</taxon>
        <taxon>Chromatiales</taxon>
        <taxon>Sedimenticolaceae</taxon>
        <taxon>Candidatus Thiodiazotropha</taxon>
    </lineage>
</organism>
<evidence type="ECO:0000256" key="2">
    <source>
        <dbReference type="ARBA" id="ARBA00003015"/>
    </source>
</evidence>
<accession>A0A1E2UMB4</accession>
<dbReference type="NCBIfam" id="TIGR00091">
    <property type="entry name" value="tRNA (guanosine(46)-N7)-methyltransferase TrmB"/>
    <property type="match status" value="1"/>
</dbReference>
<feature type="binding site" evidence="9">
    <location>
        <position position="112"/>
    </location>
    <ligand>
        <name>S-adenosyl-L-methionine</name>
        <dbReference type="ChEBI" id="CHEBI:59789"/>
    </ligand>
</feature>
<keyword evidence="11" id="KW-1185">Reference proteome</keyword>